<evidence type="ECO:0000256" key="1">
    <source>
        <dbReference type="ARBA" id="ARBA00022614"/>
    </source>
</evidence>
<dbReference type="SUPFAM" id="SSF52075">
    <property type="entry name" value="Outer arm dynein light chain 1"/>
    <property type="match status" value="1"/>
</dbReference>
<feature type="compositionally biased region" description="Basic and acidic residues" evidence="4">
    <location>
        <begin position="102"/>
        <end position="115"/>
    </location>
</feature>
<keyword evidence="3" id="KW-0694">RNA-binding</keyword>
<dbReference type="Proteomes" id="UP001642484">
    <property type="component" value="Unassembled WGS sequence"/>
</dbReference>
<dbReference type="InterPro" id="IPR036882">
    <property type="entry name" value="Alba-like_dom_sf"/>
</dbReference>
<feature type="compositionally biased region" description="Basic and acidic residues" evidence="4">
    <location>
        <begin position="138"/>
        <end position="151"/>
    </location>
</feature>
<feature type="compositionally biased region" description="Basic and acidic residues" evidence="4">
    <location>
        <begin position="604"/>
        <end position="618"/>
    </location>
</feature>
<evidence type="ECO:0000256" key="2">
    <source>
        <dbReference type="ARBA" id="ARBA00022737"/>
    </source>
</evidence>
<evidence type="ECO:0000313" key="5">
    <source>
        <dbReference type="EMBL" id="CAK9050035.1"/>
    </source>
</evidence>
<feature type="region of interest" description="Disordered" evidence="4">
    <location>
        <begin position="483"/>
        <end position="511"/>
    </location>
</feature>
<feature type="region of interest" description="Disordered" evidence="4">
    <location>
        <begin position="1"/>
        <end position="195"/>
    </location>
</feature>
<dbReference type="EMBL" id="CAXAMN010017224">
    <property type="protein sequence ID" value="CAK9050035.1"/>
    <property type="molecule type" value="Genomic_DNA"/>
</dbReference>
<keyword evidence="1" id="KW-0433">Leucine-rich repeat</keyword>
<evidence type="ECO:0000256" key="3">
    <source>
        <dbReference type="ARBA" id="ARBA00022884"/>
    </source>
</evidence>
<dbReference type="InterPro" id="IPR032675">
    <property type="entry name" value="LRR_dom_sf"/>
</dbReference>
<dbReference type="PROSITE" id="PS51450">
    <property type="entry name" value="LRR"/>
    <property type="match status" value="1"/>
</dbReference>
<proteinExistence type="predicted"/>
<feature type="region of interest" description="Disordered" evidence="4">
    <location>
        <begin position="201"/>
        <end position="220"/>
    </location>
</feature>
<dbReference type="PANTHER" id="PTHR15454">
    <property type="entry name" value="NISCHARIN RELATED"/>
    <property type="match status" value="1"/>
</dbReference>
<comment type="caution">
    <text evidence="5">The sequence shown here is derived from an EMBL/GenBank/DDBJ whole genome shotgun (WGS) entry which is preliminary data.</text>
</comment>
<dbReference type="Gene3D" id="3.30.110.20">
    <property type="entry name" value="Alba-like domain"/>
    <property type="match status" value="1"/>
</dbReference>
<dbReference type="InterPro" id="IPR001611">
    <property type="entry name" value="Leu-rich_rpt"/>
</dbReference>
<gene>
    <name evidence="5" type="ORF">CCMP2556_LOCUS25544</name>
</gene>
<dbReference type="Gene3D" id="3.80.10.10">
    <property type="entry name" value="Ribonuclease Inhibitor"/>
    <property type="match status" value="1"/>
</dbReference>
<protein>
    <submittedName>
        <fullName evidence="5">Uncharacterized protein</fullName>
    </submittedName>
</protein>
<feature type="compositionally biased region" description="Basic and acidic residues" evidence="4">
    <location>
        <begin position="34"/>
        <end position="45"/>
    </location>
</feature>
<name>A0ABP0MEW0_9DINO</name>
<feature type="region of interest" description="Disordered" evidence="4">
    <location>
        <begin position="570"/>
        <end position="643"/>
    </location>
</feature>
<feature type="compositionally biased region" description="Basic and acidic residues" evidence="4">
    <location>
        <begin position="572"/>
        <end position="588"/>
    </location>
</feature>
<organism evidence="5 6">
    <name type="scientific">Durusdinium trenchii</name>
    <dbReference type="NCBI Taxonomy" id="1381693"/>
    <lineage>
        <taxon>Eukaryota</taxon>
        <taxon>Sar</taxon>
        <taxon>Alveolata</taxon>
        <taxon>Dinophyceae</taxon>
        <taxon>Suessiales</taxon>
        <taxon>Symbiodiniaceae</taxon>
        <taxon>Durusdinium</taxon>
    </lineage>
</organism>
<dbReference type="PANTHER" id="PTHR15454:SF56">
    <property type="entry name" value="PROTEIN PHOSPHATASE 1 REGULATORY SUBUNIT 7-RELATED"/>
    <property type="match status" value="1"/>
</dbReference>
<dbReference type="SUPFAM" id="SSF82704">
    <property type="entry name" value="AlbA-like"/>
    <property type="match status" value="1"/>
</dbReference>
<keyword evidence="6" id="KW-1185">Reference proteome</keyword>
<accession>A0ABP0MEW0</accession>
<evidence type="ECO:0000256" key="4">
    <source>
        <dbReference type="SAM" id="MobiDB-lite"/>
    </source>
</evidence>
<evidence type="ECO:0000313" key="6">
    <source>
        <dbReference type="Proteomes" id="UP001642484"/>
    </source>
</evidence>
<feature type="compositionally biased region" description="Basic and acidic residues" evidence="4">
    <location>
        <begin position="172"/>
        <end position="185"/>
    </location>
</feature>
<feature type="compositionally biased region" description="Basic and acidic residues" evidence="4">
    <location>
        <begin position="66"/>
        <end position="79"/>
    </location>
</feature>
<sequence>MLRKEKADPGSPAAGSGTSAVRQKRAEEDPDAEESGKKSYQEVHGRVPGGPVRDSKGLAVQSTGRPTERPKKSYEEVHGKMPGGPVIDEDGLAVQSTGEPLESEKPKKSYEEVHGKMPGGPVIDEDGLAVQSTGEPLASEKPKKSYEEVHGKVPGGPVRDSKGLAVQSTGRPTERPKKSYEEVHGKMPGGPVIDEDGLAVQSTGEPLESESSSSDPWAEVSDEAALTRIKEEEWEITEVTGEPSSAAQLSAKDQELVEFRANASQRRWLVSADLSENQLPNTAAIAGPLWLRHLNLGMNPLESLDGLGSSFPRLLVLDVSFNELGAMDGAWKALAAIPKLQRLVAEGCRIQSFEELQEMPQLRTLEVSDNLLEDLEELDVLAGKCTSLVELDFRENEAWEKPGYAKKIDQLFPNLTWLDNQSRKKYVAKGAEATYSAETMREKEVAAVDGMFKNESCSCIEGNPCLDRATCKDWANREKVAAEARKKKGLRDDTGPLGDRQDPLTREEHAKGEFTQVLTLDVPLMSSAAMGADRFQGSAKNLVGALCRAASDGSWAPALKMWTGPCKYRGGGRRDIGDVRDPGDRPDRTGSVAGRSTGPALVDPETRAGERGARRGDETVGDVGDDSVDRPGNRARRGGRRVSSQLSLVSPAMWTSTGRVDTYSTHEIRDPLAAAVDPASGEVYVLLRNRLMRISDTEEVFEVPGAESLEAFFTPGAGRHCAALVSEGHVLIVGANKLLIVNGHSKEARAVEDARWHLCAADGAKILLADKDGSVHAAEHPLSHASFPGSTTVICQCPGSHSKIDANCIGQVEDFVQQNRVMRPRDSGSVIAALAAGNGQVFLCKGHGLMVAGDSGSLEEVLKDERSSKSLAFPSALYLVGSTLFSQCADGLRTVEPAVGGAVALALTAGEMVLEGDPGSPEPNPKDFIGVDASFCYFLVERDFHTGQALRRWRHGGRSRKVGAESPALAAAPDGAEEMKVTAHKGTRFYLRAAENMLKGIAVTKDGEVKKAVENLRVTALGKAIDIAVAVAVSIQQSGLAKITRVQTSYVSMEASNVPQILVDVAKT</sequence>
<reference evidence="5 6" key="1">
    <citation type="submission" date="2024-02" db="EMBL/GenBank/DDBJ databases">
        <authorList>
            <person name="Chen Y."/>
            <person name="Shah S."/>
            <person name="Dougan E. K."/>
            <person name="Thang M."/>
            <person name="Chan C."/>
        </authorList>
    </citation>
    <scope>NUCLEOTIDE SEQUENCE [LARGE SCALE GENOMIC DNA]</scope>
</reference>
<keyword evidence="2" id="KW-0677">Repeat</keyword>